<reference evidence="1" key="1">
    <citation type="submission" date="2021-03" db="EMBL/GenBank/DDBJ databases">
        <authorList>
            <consortium name="DOE Joint Genome Institute"/>
            <person name="Ahrendt S."/>
            <person name="Looney B.P."/>
            <person name="Miyauchi S."/>
            <person name="Morin E."/>
            <person name="Drula E."/>
            <person name="Courty P.E."/>
            <person name="Chicoki N."/>
            <person name="Fauchery L."/>
            <person name="Kohler A."/>
            <person name="Kuo A."/>
            <person name="Labutti K."/>
            <person name="Pangilinan J."/>
            <person name="Lipzen A."/>
            <person name="Riley R."/>
            <person name="Andreopoulos W."/>
            <person name="He G."/>
            <person name="Johnson J."/>
            <person name="Barry K.W."/>
            <person name="Grigoriev I.V."/>
            <person name="Nagy L."/>
            <person name="Hibbett D."/>
            <person name="Henrissat B."/>
            <person name="Matheny P.B."/>
            <person name="Labbe J."/>
            <person name="Martin F."/>
        </authorList>
    </citation>
    <scope>NUCLEOTIDE SEQUENCE</scope>
    <source>
        <strain evidence="1">HHB10654</strain>
    </source>
</reference>
<sequence length="209" mass="22207">MFVGGLSARSNESRRKAAVTRPTAVTVQRLHFDSRGVNCGKEAGHVPNHSSSHLTRHRRSAVGSQFLVPSSLSSMAAPDPVGARLLCQIYLGTCTDQIESIRIVGGTDVRSMRGGGGELQFVLDQEEVGVSKGIAVPQHIAERCRGTSASISPVLHRARAGSEKQGLGSVLMASFLEGGSAQLAVGIRIVPDATRRRDWCNTASLQHQS</sequence>
<reference evidence="1" key="2">
    <citation type="journal article" date="2022" name="New Phytol.">
        <title>Evolutionary transition to the ectomycorrhizal habit in the genomes of a hyperdiverse lineage of mushroom-forming fungi.</title>
        <authorList>
            <person name="Looney B."/>
            <person name="Miyauchi S."/>
            <person name="Morin E."/>
            <person name="Drula E."/>
            <person name="Courty P.E."/>
            <person name="Kohler A."/>
            <person name="Kuo A."/>
            <person name="LaButti K."/>
            <person name="Pangilinan J."/>
            <person name="Lipzen A."/>
            <person name="Riley R."/>
            <person name="Andreopoulos W."/>
            <person name="He G."/>
            <person name="Johnson J."/>
            <person name="Nolan M."/>
            <person name="Tritt A."/>
            <person name="Barry K.W."/>
            <person name="Grigoriev I.V."/>
            <person name="Nagy L.G."/>
            <person name="Hibbett D."/>
            <person name="Henrissat B."/>
            <person name="Matheny P.B."/>
            <person name="Labbe J."/>
            <person name="Martin F.M."/>
        </authorList>
    </citation>
    <scope>NUCLEOTIDE SEQUENCE</scope>
    <source>
        <strain evidence="1">HHB10654</strain>
    </source>
</reference>
<organism evidence="1 2">
    <name type="scientific">Artomyces pyxidatus</name>
    <dbReference type="NCBI Taxonomy" id="48021"/>
    <lineage>
        <taxon>Eukaryota</taxon>
        <taxon>Fungi</taxon>
        <taxon>Dikarya</taxon>
        <taxon>Basidiomycota</taxon>
        <taxon>Agaricomycotina</taxon>
        <taxon>Agaricomycetes</taxon>
        <taxon>Russulales</taxon>
        <taxon>Auriscalpiaceae</taxon>
        <taxon>Artomyces</taxon>
    </lineage>
</organism>
<dbReference type="Proteomes" id="UP000814140">
    <property type="component" value="Unassembled WGS sequence"/>
</dbReference>
<name>A0ACB8SXR0_9AGAM</name>
<dbReference type="EMBL" id="MU277213">
    <property type="protein sequence ID" value="KAI0061288.1"/>
    <property type="molecule type" value="Genomic_DNA"/>
</dbReference>
<gene>
    <name evidence="1" type="ORF">BV25DRAFT_773528</name>
</gene>
<evidence type="ECO:0000313" key="1">
    <source>
        <dbReference type="EMBL" id="KAI0061288.1"/>
    </source>
</evidence>
<protein>
    <submittedName>
        <fullName evidence="1">Uncharacterized protein</fullName>
    </submittedName>
</protein>
<evidence type="ECO:0000313" key="2">
    <source>
        <dbReference type="Proteomes" id="UP000814140"/>
    </source>
</evidence>
<proteinExistence type="predicted"/>
<comment type="caution">
    <text evidence="1">The sequence shown here is derived from an EMBL/GenBank/DDBJ whole genome shotgun (WGS) entry which is preliminary data.</text>
</comment>
<accession>A0ACB8SXR0</accession>
<keyword evidence="2" id="KW-1185">Reference proteome</keyword>